<dbReference type="EMBL" id="CP101497">
    <property type="protein sequence ID" value="UTT63126.1"/>
    <property type="molecule type" value="Genomic_DNA"/>
</dbReference>
<proteinExistence type="predicted"/>
<feature type="signal peptide" evidence="1">
    <location>
        <begin position="1"/>
        <end position="25"/>
    </location>
</feature>
<keyword evidence="2" id="KW-0808">Transferase</keyword>
<name>A0ABY5FZK2_9MICO</name>
<dbReference type="Proteomes" id="UP001060039">
    <property type="component" value="Chromosome"/>
</dbReference>
<sequence length="156" mass="16008">MKSRLAASIALAAALLVGTTGCTFGAVIATEKDYDPSDGVGAEVGELAIRNALLIGETGEELNLVMTIASSADVDRRLTVQWEADGERVTEAVVVAAGDRTRVGGPDDETQIVIAGSGATIGGLVPVFFAYSGAEGVEVLVPVLDGALPEYELYIP</sequence>
<protein>
    <submittedName>
        <fullName evidence="2">DNA modification methylase</fullName>
    </submittedName>
</protein>
<keyword evidence="2" id="KW-0489">Methyltransferase</keyword>
<keyword evidence="3" id="KW-1185">Reference proteome</keyword>
<dbReference type="GO" id="GO:0032259">
    <property type="term" value="P:methylation"/>
    <property type="evidence" value="ECO:0007669"/>
    <property type="project" value="UniProtKB-KW"/>
</dbReference>
<evidence type="ECO:0000313" key="2">
    <source>
        <dbReference type="EMBL" id="UTT63126.1"/>
    </source>
</evidence>
<evidence type="ECO:0000256" key="1">
    <source>
        <dbReference type="SAM" id="SignalP"/>
    </source>
</evidence>
<accession>A0ABY5FZK2</accession>
<dbReference type="RefSeq" id="WP_255160258.1">
    <property type="nucleotide sequence ID" value="NZ_CP101497.1"/>
</dbReference>
<feature type="chain" id="PRO_5046643415" evidence="1">
    <location>
        <begin position="26"/>
        <end position="156"/>
    </location>
</feature>
<gene>
    <name evidence="2" type="ORF">NNL39_03165</name>
</gene>
<evidence type="ECO:0000313" key="3">
    <source>
        <dbReference type="Proteomes" id="UP001060039"/>
    </source>
</evidence>
<keyword evidence="1" id="KW-0732">Signal</keyword>
<organism evidence="2 3">
    <name type="scientific">Microcella humidisoli</name>
    <dbReference type="NCBI Taxonomy" id="2963406"/>
    <lineage>
        <taxon>Bacteria</taxon>
        <taxon>Bacillati</taxon>
        <taxon>Actinomycetota</taxon>
        <taxon>Actinomycetes</taxon>
        <taxon>Micrococcales</taxon>
        <taxon>Microbacteriaceae</taxon>
        <taxon>Microcella</taxon>
    </lineage>
</organism>
<dbReference type="PROSITE" id="PS51257">
    <property type="entry name" value="PROKAR_LIPOPROTEIN"/>
    <property type="match status" value="1"/>
</dbReference>
<dbReference type="GO" id="GO:0008168">
    <property type="term" value="F:methyltransferase activity"/>
    <property type="evidence" value="ECO:0007669"/>
    <property type="project" value="UniProtKB-KW"/>
</dbReference>
<reference evidence="2" key="1">
    <citation type="submission" date="2022-07" db="EMBL/GenBank/DDBJ databases">
        <title>Taxonomic analysis of Microcella humidisoli nov. sp., isolated from riverside soil.</title>
        <authorList>
            <person name="Molina K.M."/>
            <person name="Kim S.B."/>
        </authorList>
    </citation>
    <scope>NUCLEOTIDE SEQUENCE</scope>
    <source>
        <strain evidence="2">MMS21-STM10</strain>
    </source>
</reference>